<dbReference type="SUPFAM" id="SSF53474">
    <property type="entry name" value="alpha/beta-Hydrolases"/>
    <property type="match status" value="1"/>
</dbReference>
<dbReference type="Gene3D" id="3.40.50.1820">
    <property type="entry name" value="alpha/beta hydrolase"/>
    <property type="match status" value="1"/>
</dbReference>
<feature type="domain" description="Alpha/beta hydrolase fold-3" evidence="2">
    <location>
        <begin position="97"/>
        <end position="297"/>
    </location>
</feature>
<dbReference type="PANTHER" id="PTHR48081:SF8">
    <property type="entry name" value="ALPHA_BETA HYDROLASE FOLD-3 DOMAIN-CONTAINING PROTEIN-RELATED"/>
    <property type="match status" value="1"/>
</dbReference>
<protein>
    <submittedName>
        <fullName evidence="3">Acetyl esterase</fullName>
        <ecNumber evidence="3">3.1.1.-</ecNumber>
    </submittedName>
</protein>
<accession>A0ABU1S9X7</accession>
<dbReference type="EMBL" id="JAVDUM010000001">
    <property type="protein sequence ID" value="MDR6865718.1"/>
    <property type="molecule type" value="Genomic_DNA"/>
</dbReference>
<dbReference type="InterPro" id="IPR013094">
    <property type="entry name" value="AB_hydrolase_3"/>
</dbReference>
<dbReference type="InterPro" id="IPR050300">
    <property type="entry name" value="GDXG_lipolytic_enzyme"/>
</dbReference>
<dbReference type="Pfam" id="PF07859">
    <property type="entry name" value="Abhydrolase_3"/>
    <property type="match status" value="1"/>
</dbReference>
<proteinExistence type="predicted"/>
<dbReference type="GO" id="GO:0016787">
    <property type="term" value="F:hydrolase activity"/>
    <property type="evidence" value="ECO:0007669"/>
    <property type="project" value="UniProtKB-KW"/>
</dbReference>
<dbReference type="RefSeq" id="WP_310016790.1">
    <property type="nucleotide sequence ID" value="NZ_JAVDUM010000001.1"/>
</dbReference>
<dbReference type="InterPro" id="IPR029058">
    <property type="entry name" value="AB_hydrolase_fold"/>
</dbReference>
<keyword evidence="4" id="KW-1185">Reference proteome</keyword>
<keyword evidence="1 3" id="KW-0378">Hydrolase</keyword>
<organism evidence="3 4">
    <name type="scientific">Microbacterium resistens</name>
    <dbReference type="NCBI Taxonomy" id="156977"/>
    <lineage>
        <taxon>Bacteria</taxon>
        <taxon>Bacillati</taxon>
        <taxon>Actinomycetota</taxon>
        <taxon>Actinomycetes</taxon>
        <taxon>Micrococcales</taxon>
        <taxon>Microbacteriaceae</taxon>
        <taxon>Microbacterium</taxon>
    </lineage>
</organism>
<name>A0ABU1S9X7_9MICO</name>
<dbReference type="EC" id="3.1.1.-" evidence="3"/>
<comment type="caution">
    <text evidence="3">The sequence shown here is derived from an EMBL/GenBank/DDBJ whole genome shotgun (WGS) entry which is preliminary data.</text>
</comment>
<gene>
    <name evidence="3" type="ORF">J2Y69_000300</name>
</gene>
<dbReference type="Proteomes" id="UP001259347">
    <property type="component" value="Unassembled WGS sequence"/>
</dbReference>
<evidence type="ECO:0000313" key="4">
    <source>
        <dbReference type="Proteomes" id="UP001259347"/>
    </source>
</evidence>
<dbReference type="PANTHER" id="PTHR48081">
    <property type="entry name" value="AB HYDROLASE SUPERFAMILY PROTEIN C4A8.06C"/>
    <property type="match status" value="1"/>
</dbReference>
<reference evidence="3 4" key="1">
    <citation type="submission" date="2023-07" db="EMBL/GenBank/DDBJ databases">
        <title>Sorghum-associated microbial communities from plants grown in Nebraska, USA.</title>
        <authorList>
            <person name="Schachtman D."/>
        </authorList>
    </citation>
    <scope>NUCLEOTIDE SEQUENCE [LARGE SCALE GENOMIC DNA]</scope>
    <source>
        <strain evidence="3 4">2980</strain>
    </source>
</reference>
<evidence type="ECO:0000313" key="3">
    <source>
        <dbReference type="EMBL" id="MDR6865718.1"/>
    </source>
</evidence>
<evidence type="ECO:0000256" key="1">
    <source>
        <dbReference type="ARBA" id="ARBA00022801"/>
    </source>
</evidence>
<sequence>MSGRLEAAPVFPDLDPAVIGWAQRTGELAADLPGLASEDQSVRRAAALRLSDLLAEEYTEPVPDGARIDDLTVAGGDGPIRARRFRPRDATGPLPTLVWCHGGGFVGGTIDEILNDRLCADRALRSGVQIISLEYRLAPEHPFPAAVEDAVAAVRDVRDRAHELDADPARIGIGGNSAGAAVTAIAALRLRDAGEGVHHQAFEVLPGALRPVGASSERFARGFGLDDAEPLGALYLAGASLAEASPLDAPDHSGLPPTVILVAEFDPLRDGALAYAEALRAAGVPVTVYEGAGHVHGSPALTAGWQGARDWRDAFVAALTLAYAPSDAPPPRD</sequence>
<evidence type="ECO:0000259" key="2">
    <source>
        <dbReference type="Pfam" id="PF07859"/>
    </source>
</evidence>